<reference evidence="16 17" key="1">
    <citation type="submission" date="2019-12" db="EMBL/GenBank/DDBJ databases">
        <title>Rhizobium genotypes associated with high levels of biological nitrogen fixation by grain legumes in a temperate-maritime cropping system.</title>
        <authorList>
            <person name="Maluk M."/>
            <person name="Francesc Ferrando Molina F."/>
            <person name="Lopez Del Egido L."/>
            <person name="Lafos M."/>
            <person name="Langarica-Fuentes A."/>
            <person name="Gebre Yohannes G."/>
            <person name="Young M.W."/>
            <person name="Martin P."/>
            <person name="Gantlett R."/>
            <person name="Kenicer G."/>
            <person name="Hawes C."/>
            <person name="Begg G.S."/>
            <person name="Quilliam R.S."/>
            <person name="Squire G.R."/>
            <person name="Poole P.S."/>
            <person name="Young P.W."/>
            <person name="Iannetta P.M."/>
            <person name="James E.K."/>
        </authorList>
    </citation>
    <scope>NUCLEOTIDE SEQUENCE [LARGE SCALE GENOMIC DNA]</scope>
    <source>
        <strain evidence="16 17">JHI1118</strain>
    </source>
</reference>
<dbReference type="PANTHER" id="PTHR35008">
    <property type="entry name" value="BLL4482 PROTEIN-RELATED"/>
    <property type="match status" value="1"/>
</dbReference>
<dbReference type="GO" id="GO:0005886">
    <property type="term" value="C:plasma membrane"/>
    <property type="evidence" value="ECO:0007669"/>
    <property type="project" value="UniProtKB-SubCell"/>
</dbReference>
<comment type="cofactor">
    <cofactor evidence="12">
        <name>heme c</name>
        <dbReference type="ChEBI" id="CHEBI:61717"/>
    </cofactor>
    <text evidence="12">Binds 3 heme c groups covalently per subunit.</text>
</comment>
<evidence type="ECO:0000256" key="9">
    <source>
        <dbReference type="ARBA" id="ARBA00022982"/>
    </source>
</evidence>
<keyword evidence="11" id="KW-0472">Membrane</keyword>
<gene>
    <name evidence="16" type="ORF">GR212_22910</name>
</gene>
<feature type="binding site" description="axial binding residue" evidence="13">
    <location>
        <position position="216"/>
    </location>
    <ligand>
        <name>heme c</name>
        <dbReference type="ChEBI" id="CHEBI:61717"/>
        <label>2</label>
    </ligand>
    <ligandPart>
        <name>Fe</name>
        <dbReference type="ChEBI" id="CHEBI:18248"/>
    </ligandPart>
</feature>
<evidence type="ECO:0000256" key="7">
    <source>
        <dbReference type="ARBA" id="ARBA00022729"/>
    </source>
</evidence>
<dbReference type="InterPro" id="IPR014353">
    <property type="entry name" value="Membr-bd_ADH_cyt_c"/>
</dbReference>
<evidence type="ECO:0000256" key="8">
    <source>
        <dbReference type="ARBA" id="ARBA00022737"/>
    </source>
</evidence>
<keyword evidence="10 13" id="KW-0408">Iron</keyword>
<evidence type="ECO:0000313" key="17">
    <source>
        <dbReference type="Proteomes" id="UP000483035"/>
    </source>
</evidence>
<dbReference type="InterPro" id="IPR051459">
    <property type="entry name" value="Cytochrome_c-type_DH"/>
</dbReference>
<evidence type="ECO:0000256" key="10">
    <source>
        <dbReference type="ARBA" id="ARBA00023004"/>
    </source>
</evidence>
<dbReference type="SUPFAM" id="SSF46626">
    <property type="entry name" value="Cytochrome c"/>
    <property type="match status" value="3"/>
</dbReference>
<protein>
    <submittedName>
        <fullName evidence="16">C-type cytochrome</fullName>
    </submittedName>
</protein>
<evidence type="ECO:0000256" key="4">
    <source>
        <dbReference type="ARBA" id="ARBA00022617"/>
    </source>
</evidence>
<keyword evidence="5" id="KW-0679">Respiratory chain</keyword>
<feature type="binding site" description="covalent" evidence="12">
    <location>
        <position position="215"/>
    </location>
    <ligand>
        <name>heme c</name>
        <dbReference type="ChEBI" id="CHEBI:61717"/>
        <label>2</label>
    </ligand>
</feature>
<dbReference type="Pfam" id="PF00034">
    <property type="entry name" value="Cytochrom_C"/>
    <property type="match status" value="1"/>
</dbReference>
<dbReference type="RefSeq" id="WP_163989814.1">
    <property type="nucleotide sequence ID" value="NZ_WUEY01000012.1"/>
</dbReference>
<comment type="caution">
    <text evidence="16">The sequence shown here is derived from an EMBL/GenBank/DDBJ whole genome shotgun (WGS) entry which is preliminary data.</text>
</comment>
<dbReference type="InterPro" id="IPR009056">
    <property type="entry name" value="Cyt_c-like_dom"/>
</dbReference>
<accession>A0A6L9UA49</accession>
<evidence type="ECO:0000256" key="6">
    <source>
        <dbReference type="ARBA" id="ARBA00022723"/>
    </source>
</evidence>
<keyword evidence="3" id="KW-1003">Cell membrane</keyword>
<feature type="binding site" description="axial binding residue" evidence="13">
    <location>
        <position position="355"/>
    </location>
    <ligand>
        <name>heme c</name>
        <dbReference type="ChEBI" id="CHEBI:61717"/>
        <label>3</label>
    </ligand>
    <ligandPart>
        <name>Fe</name>
        <dbReference type="ChEBI" id="CHEBI:18248"/>
    </ligandPart>
</feature>
<feature type="binding site" description="covalent" evidence="12">
    <location>
        <position position="65"/>
    </location>
    <ligand>
        <name>heme c</name>
        <dbReference type="ChEBI" id="CHEBI:61717"/>
        <label>1</label>
    </ligand>
</feature>
<keyword evidence="7" id="KW-0732">Signal</keyword>
<organism evidence="16 17">
    <name type="scientific">Rhizobium lusitanum</name>
    <dbReference type="NCBI Taxonomy" id="293958"/>
    <lineage>
        <taxon>Bacteria</taxon>
        <taxon>Pseudomonadati</taxon>
        <taxon>Pseudomonadota</taxon>
        <taxon>Alphaproteobacteria</taxon>
        <taxon>Hyphomicrobiales</taxon>
        <taxon>Rhizobiaceae</taxon>
        <taxon>Rhizobium/Agrobacterium group</taxon>
        <taxon>Rhizobium</taxon>
    </lineage>
</organism>
<dbReference type="AlphaFoldDB" id="A0A6L9UA49"/>
<dbReference type="Gene3D" id="1.10.760.10">
    <property type="entry name" value="Cytochrome c-like domain"/>
    <property type="match status" value="3"/>
</dbReference>
<dbReference type="EMBL" id="WUEY01000012">
    <property type="protein sequence ID" value="NEI72434.1"/>
    <property type="molecule type" value="Genomic_DNA"/>
</dbReference>
<keyword evidence="9" id="KW-0249">Electron transport</keyword>
<feature type="binding site" description="covalent" evidence="12">
    <location>
        <position position="62"/>
    </location>
    <ligand>
        <name>heme c</name>
        <dbReference type="ChEBI" id="CHEBI:61717"/>
        <label>1</label>
    </ligand>
</feature>
<dbReference type="InterPro" id="IPR008168">
    <property type="entry name" value="Cyt_C_IC"/>
</dbReference>
<dbReference type="PIRSF" id="PIRSF000018">
    <property type="entry name" value="Mb_ADH_cyt_c"/>
    <property type="match status" value="1"/>
</dbReference>
<evidence type="ECO:0000256" key="14">
    <source>
        <dbReference type="SAM" id="MobiDB-lite"/>
    </source>
</evidence>
<dbReference type="Proteomes" id="UP000483035">
    <property type="component" value="Unassembled WGS sequence"/>
</dbReference>
<comment type="subcellular location">
    <subcellularLocation>
        <location evidence="1">Cell membrane</location>
    </subcellularLocation>
</comment>
<evidence type="ECO:0000313" key="16">
    <source>
        <dbReference type="EMBL" id="NEI72434.1"/>
    </source>
</evidence>
<feature type="domain" description="Cytochrome c" evidence="15">
    <location>
        <begin position="338"/>
        <end position="428"/>
    </location>
</feature>
<dbReference type="GO" id="GO:0020037">
    <property type="term" value="F:heme binding"/>
    <property type="evidence" value="ECO:0007669"/>
    <property type="project" value="InterPro"/>
</dbReference>
<dbReference type="GO" id="GO:0005506">
    <property type="term" value="F:iron ion binding"/>
    <property type="evidence" value="ECO:0007669"/>
    <property type="project" value="InterPro"/>
</dbReference>
<evidence type="ECO:0000256" key="1">
    <source>
        <dbReference type="ARBA" id="ARBA00004236"/>
    </source>
</evidence>
<evidence type="ECO:0000259" key="15">
    <source>
        <dbReference type="PROSITE" id="PS51007"/>
    </source>
</evidence>
<evidence type="ECO:0000256" key="11">
    <source>
        <dbReference type="ARBA" id="ARBA00023136"/>
    </source>
</evidence>
<feature type="region of interest" description="Disordered" evidence="14">
    <location>
        <begin position="308"/>
        <end position="328"/>
    </location>
</feature>
<proteinExistence type="predicted"/>
<evidence type="ECO:0000256" key="2">
    <source>
        <dbReference type="ARBA" id="ARBA00022448"/>
    </source>
</evidence>
<evidence type="ECO:0000256" key="5">
    <source>
        <dbReference type="ARBA" id="ARBA00022660"/>
    </source>
</evidence>
<feature type="domain" description="Cytochrome c" evidence="15">
    <location>
        <begin position="197"/>
        <end position="311"/>
    </location>
</feature>
<dbReference type="InterPro" id="IPR036909">
    <property type="entry name" value="Cyt_c-like_dom_sf"/>
</dbReference>
<feature type="binding site" description="axial binding residue" evidence="13">
    <location>
        <position position="66"/>
    </location>
    <ligand>
        <name>heme c</name>
        <dbReference type="ChEBI" id="CHEBI:61717"/>
        <label>1</label>
    </ligand>
    <ligandPart>
        <name>Fe</name>
        <dbReference type="ChEBI" id="CHEBI:18248"/>
    </ligandPart>
</feature>
<dbReference type="PANTHER" id="PTHR35008:SF8">
    <property type="entry name" value="ALCOHOL DEHYDROGENASE CYTOCHROME C SUBUNIT"/>
    <property type="match status" value="1"/>
</dbReference>
<feature type="binding site" description="covalent" evidence="12">
    <location>
        <position position="351"/>
    </location>
    <ligand>
        <name>heme c</name>
        <dbReference type="ChEBI" id="CHEBI:61717"/>
        <label>3</label>
    </ligand>
</feature>
<evidence type="ECO:0000256" key="3">
    <source>
        <dbReference type="ARBA" id="ARBA00022475"/>
    </source>
</evidence>
<sequence>MRIRITRLLGAVIALGAVGALGAWVTTIAFGNIGGDKTASLGVAVTPELIQRGAYVAKLGDCAACHTAPGGKDFAGGLPLQTPIGAVFSTNITPDKTNGIGGYTYGEFERAVRRGMLPDGTSLYPAMPFPSYAKISDDDMKALYAFFTKGVAPVAQKNRSADIPWPLSMRWPLTYWRWVFGPRVETQTVAQTSAADPLLARGAYLVEGLGHCGSCHTPRGIGLEEKALSASDGPNYLSDGFVDNHVANNLRGDPVTGLGTWSEDDIVQFLQTGRNSKSAAFGGMADVVSHSTQFMRDDDLRAIARYLKSLPPDGSPREATDSDRAGKDKTQAMLAAADVSKPGALDYLNNCAACHLSSGRGYRDTFPALAANPVVNATDPTSVIHIIMQGATIPRTLKAPTDFTMPGFADRLTDKEIADLATFVRSSWGNNAPAVSPDQVAKLRATIDAARPPER</sequence>
<evidence type="ECO:0000256" key="13">
    <source>
        <dbReference type="PIRSR" id="PIRSR000018-51"/>
    </source>
</evidence>
<feature type="binding site" description="covalent" evidence="12">
    <location>
        <position position="212"/>
    </location>
    <ligand>
        <name>heme c</name>
        <dbReference type="ChEBI" id="CHEBI:61717"/>
        <label>2</label>
    </ligand>
</feature>
<dbReference type="GO" id="GO:0009055">
    <property type="term" value="F:electron transfer activity"/>
    <property type="evidence" value="ECO:0007669"/>
    <property type="project" value="InterPro"/>
</dbReference>
<name>A0A6L9UA49_9HYPH</name>
<keyword evidence="2" id="KW-0813">Transport</keyword>
<dbReference type="PRINTS" id="PR00605">
    <property type="entry name" value="CYTCHROMECIC"/>
</dbReference>
<feature type="binding site" description="covalent" evidence="12">
    <location>
        <position position="354"/>
    </location>
    <ligand>
        <name>heme c</name>
        <dbReference type="ChEBI" id="CHEBI:61717"/>
        <label>3</label>
    </ligand>
</feature>
<evidence type="ECO:0000256" key="12">
    <source>
        <dbReference type="PIRSR" id="PIRSR000018-50"/>
    </source>
</evidence>
<feature type="compositionally biased region" description="Basic and acidic residues" evidence="14">
    <location>
        <begin position="315"/>
        <end position="328"/>
    </location>
</feature>
<keyword evidence="4 12" id="KW-0349">Heme</keyword>
<keyword evidence="6 13" id="KW-0479">Metal-binding</keyword>
<dbReference type="PROSITE" id="PS51007">
    <property type="entry name" value="CYTC"/>
    <property type="match status" value="3"/>
</dbReference>
<dbReference type="GO" id="GO:0016614">
    <property type="term" value="F:oxidoreductase activity, acting on CH-OH group of donors"/>
    <property type="evidence" value="ECO:0007669"/>
    <property type="project" value="InterPro"/>
</dbReference>
<keyword evidence="8" id="KW-0677">Repeat</keyword>
<feature type="domain" description="Cytochrome c" evidence="15">
    <location>
        <begin position="48"/>
        <end position="151"/>
    </location>
</feature>